<keyword evidence="3" id="KW-1185">Reference proteome</keyword>
<feature type="transmembrane region" description="Helical" evidence="1">
    <location>
        <begin position="83"/>
        <end position="104"/>
    </location>
</feature>
<sequence length="123" mass="13372">MIEEISLSSTTISGAENDESSILITETENISLLSRIHHFCTVGRSCGSDRTHKIISIVLLATLVVAIASIIIVGIFVTRDFSTLITIGAIIGFIIIYGIVCHMVQCMRLCGEEYQALEGLVEQ</sequence>
<feature type="transmembrane region" description="Helical" evidence="1">
    <location>
        <begin position="54"/>
        <end position="77"/>
    </location>
</feature>
<organism evidence="2 3">
    <name type="scientific">Trichonephila clavata</name>
    <name type="common">Joro spider</name>
    <name type="synonym">Nephila clavata</name>
    <dbReference type="NCBI Taxonomy" id="2740835"/>
    <lineage>
        <taxon>Eukaryota</taxon>
        <taxon>Metazoa</taxon>
        <taxon>Ecdysozoa</taxon>
        <taxon>Arthropoda</taxon>
        <taxon>Chelicerata</taxon>
        <taxon>Arachnida</taxon>
        <taxon>Araneae</taxon>
        <taxon>Araneomorphae</taxon>
        <taxon>Entelegynae</taxon>
        <taxon>Araneoidea</taxon>
        <taxon>Nephilidae</taxon>
        <taxon>Trichonephila</taxon>
    </lineage>
</organism>
<gene>
    <name evidence="2" type="ORF">TNCT_585051</name>
</gene>
<evidence type="ECO:0000313" key="2">
    <source>
        <dbReference type="EMBL" id="GFR05508.1"/>
    </source>
</evidence>
<name>A0A8X6GK63_TRICU</name>
<comment type="caution">
    <text evidence="2">The sequence shown here is derived from an EMBL/GenBank/DDBJ whole genome shotgun (WGS) entry which is preliminary data.</text>
</comment>
<dbReference type="EMBL" id="BMAO01006020">
    <property type="protein sequence ID" value="GFR05508.1"/>
    <property type="molecule type" value="Genomic_DNA"/>
</dbReference>
<accession>A0A8X6GK63</accession>
<dbReference type="AlphaFoldDB" id="A0A8X6GK63"/>
<reference evidence="2" key="1">
    <citation type="submission" date="2020-07" db="EMBL/GenBank/DDBJ databases">
        <title>Multicomponent nature underlies the extraordinary mechanical properties of spider dragline silk.</title>
        <authorList>
            <person name="Kono N."/>
            <person name="Nakamura H."/>
            <person name="Mori M."/>
            <person name="Yoshida Y."/>
            <person name="Ohtoshi R."/>
            <person name="Malay A.D."/>
            <person name="Moran D.A.P."/>
            <person name="Tomita M."/>
            <person name="Numata K."/>
            <person name="Arakawa K."/>
        </authorList>
    </citation>
    <scope>NUCLEOTIDE SEQUENCE</scope>
</reference>
<protein>
    <submittedName>
        <fullName evidence="2">Uncharacterized protein</fullName>
    </submittedName>
</protein>
<evidence type="ECO:0000313" key="3">
    <source>
        <dbReference type="Proteomes" id="UP000887116"/>
    </source>
</evidence>
<keyword evidence="1" id="KW-0812">Transmembrane</keyword>
<evidence type="ECO:0000256" key="1">
    <source>
        <dbReference type="SAM" id="Phobius"/>
    </source>
</evidence>
<proteinExistence type="predicted"/>
<keyword evidence="1" id="KW-0472">Membrane</keyword>
<dbReference type="Proteomes" id="UP000887116">
    <property type="component" value="Unassembled WGS sequence"/>
</dbReference>
<keyword evidence="1" id="KW-1133">Transmembrane helix</keyword>